<reference evidence="6 7" key="1">
    <citation type="submission" date="2017-01" db="EMBL/GenBank/DDBJ databases">
        <title>Genome Analysis of Deinococcus marmoris KOPRI26562.</title>
        <authorList>
            <person name="Kim J.H."/>
            <person name="Oh H.-M."/>
        </authorList>
    </citation>
    <scope>NUCLEOTIDE SEQUENCE [LARGE SCALE GENOMIC DNA]</scope>
    <source>
        <strain evidence="6 7">KOPRI26562</strain>
    </source>
</reference>
<evidence type="ECO:0000256" key="5">
    <source>
        <dbReference type="HAMAP-Rule" id="MF_00527"/>
    </source>
</evidence>
<dbReference type="CDD" id="cd00540">
    <property type="entry name" value="AAG"/>
    <property type="match status" value="1"/>
</dbReference>
<proteinExistence type="inferred from homology"/>
<dbReference type="InterPro" id="IPR011034">
    <property type="entry name" value="Formyl_transferase-like_C_sf"/>
</dbReference>
<dbReference type="Gene3D" id="3.10.300.10">
    <property type="entry name" value="Methylpurine-DNA glycosylase (MPG)"/>
    <property type="match status" value="1"/>
</dbReference>
<evidence type="ECO:0000256" key="3">
    <source>
        <dbReference type="ARBA" id="ARBA00022801"/>
    </source>
</evidence>
<organism evidence="6 7">
    <name type="scientific">Deinococcus marmoris</name>
    <dbReference type="NCBI Taxonomy" id="249408"/>
    <lineage>
        <taxon>Bacteria</taxon>
        <taxon>Thermotogati</taxon>
        <taxon>Deinococcota</taxon>
        <taxon>Deinococci</taxon>
        <taxon>Deinococcales</taxon>
        <taxon>Deinococcaceae</taxon>
        <taxon>Deinococcus</taxon>
    </lineage>
</organism>
<dbReference type="HAMAP" id="MF_00527">
    <property type="entry name" value="3MGH"/>
    <property type="match status" value="1"/>
</dbReference>
<dbReference type="PANTHER" id="PTHR10429">
    <property type="entry name" value="DNA-3-METHYLADENINE GLYCOSYLASE"/>
    <property type="match status" value="1"/>
</dbReference>
<dbReference type="NCBIfam" id="TIGR00567">
    <property type="entry name" value="3mg"/>
    <property type="match status" value="1"/>
</dbReference>
<dbReference type="GO" id="GO:0003677">
    <property type="term" value="F:DNA binding"/>
    <property type="evidence" value="ECO:0007669"/>
    <property type="project" value="InterPro"/>
</dbReference>
<dbReference type="Pfam" id="PF02245">
    <property type="entry name" value="Pur_DNA_glyco"/>
    <property type="match status" value="1"/>
</dbReference>
<evidence type="ECO:0000256" key="2">
    <source>
        <dbReference type="ARBA" id="ARBA00022763"/>
    </source>
</evidence>
<accession>A0A1U7P3K7</accession>
<keyword evidence="2 5" id="KW-0227">DNA damage</keyword>
<evidence type="ECO:0000313" key="6">
    <source>
        <dbReference type="EMBL" id="OLV19738.1"/>
    </source>
</evidence>
<dbReference type="GO" id="GO:0003905">
    <property type="term" value="F:alkylbase DNA N-glycosylase activity"/>
    <property type="evidence" value="ECO:0007669"/>
    <property type="project" value="InterPro"/>
</dbReference>
<dbReference type="GO" id="GO:0006284">
    <property type="term" value="P:base-excision repair"/>
    <property type="evidence" value="ECO:0007669"/>
    <property type="project" value="InterPro"/>
</dbReference>
<dbReference type="RefSeq" id="WP_075830444.1">
    <property type="nucleotide sequence ID" value="NZ_MSTI01000020.1"/>
</dbReference>
<dbReference type="EMBL" id="MSTI01000020">
    <property type="protein sequence ID" value="OLV19738.1"/>
    <property type="molecule type" value="Genomic_DNA"/>
</dbReference>
<keyword evidence="4 5" id="KW-0234">DNA repair</keyword>
<dbReference type="SUPFAM" id="SSF50486">
    <property type="entry name" value="FMT C-terminal domain-like"/>
    <property type="match status" value="1"/>
</dbReference>
<gene>
    <name evidence="6" type="ORF">BOO71_0001579</name>
</gene>
<dbReference type="PANTHER" id="PTHR10429:SF0">
    <property type="entry name" value="DNA-3-METHYLADENINE GLYCOSYLASE"/>
    <property type="match status" value="1"/>
</dbReference>
<comment type="similarity">
    <text evidence="1 5">Belongs to the DNA glycosylase MPG family.</text>
</comment>
<evidence type="ECO:0000256" key="1">
    <source>
        <dbReference type="ARBA" id="ARBA00009232"/>
    </source>
</evidence>
<dbReference type="InterPro" id="IPR003180">
    <property type="entry name" value="MPG"/>
</dbReference>
<dbReference type="AlphaFoldDB" id="A0A1U7P3K7"/>
<name>A0A1U7P3K7_9DEIO</name>
<evidence type="ECO:0000313" key="7">
    <source>
        <dbReference type="Proteomes" id="UP000186607"/>
    </source>
</evidence>
<keyword evidence="7" id="KW-1185">Reference proteome</keyword>
<keyword evidence="3 5" id="KW-0378">Hydrolase</keyword>
<dbReference type="InterPro" id="IPR036995">
    <property type="entry name" value="MPG_sf"/>
</dbReference>
<dbReference type="OrthoDB" id="9794313at2"/>
<protein>
    <recommendedName>
        <fullName evidence="5">Putative 3-methyladenine DNA glycosylase</fullName>
        <ecNumber evidence="5">3.2.2.-</ecNumber>
    </recommendedName>
</protein>
<dbReference type="EC" id="3.2.2.-" evidence="5"/>
<sequence length="216" mass="23075">MLLDAPDTSHTQALTPDFFAGDPVKVARELIGAVLVHVLPDGAVIAACIVETEGYDCPRDPSCHVIARLPGAAAAMGGEPGRVYFHYAYKQALLNVTCRPVGVQASILIRAVQPMLGEERMRELRPVKRPIDLSNGPAKLVTALGLTEELKGQPINGPAFYIVPGEAVPDSEVEITARVGLRQGAALPWRFLIRDNPWVSPGKPSAATTETGLNQP</sequence>
<comment type="caution">
    <text evidence="6">The sequence shown here is derived from an EMBL/GenBank/DDBJ whole genome shotgun (WGS) entry which is preliminary data.</text>
</comment>
<dbReference type="STRING" id="249408.BOO71_0001579"/>
<dbReference type="Proteomes" id="UP000186607">
    <property type="component" value="Unassembled WGS sequence"/>
</dbReference>
<evidence type="ECO:0000256" key="4">
    <source>
        <dbReference type="ARBA" id="ARBA00023204"/>
    </source>
</evidence>